<dbReference type="InterPro" id="IPR029058">
    <property type="entry name" value="AB_hydrolase_fold"/>
</dbReference>
<evidence type="ECO:0000313" key="2">
    <source>
        <dbReference type="Proteomes" id="UP001148312"/>
    </source>
</evidence>
<dbReference type="GO" id="GO:0072330">
    <property type="term" value="P:monocarboxylic acid biosynthetic process"/>
    <property type="evidence" value="ECO:0007669"/>
    <property type="project" value="UniProtKB-ARBA"/>
</dbReference>
<gene>
    <name evidence="1" type="ORF">N7539_001806</name>
</gene>
<comment type="caution">
    <text evidence="1">The sequence shown here is derived from an EMBL/GenBank/DDBJ whole genome shotgun (WGS) entry which is preliminary data.</text>
</comment>
<sequence>MGSFKIIEHVLAGQHIREHPHTLGTGRQEGLLHIAIKQYIPIDRPEPAPDNAITIVALHANGIPKELYEPLWETLYDHLKQKSIPLRGIWIADTANHGASYQICLITHATCCTWSTVSETRCHVPSLVLPIAWVVRNCSSDPLSLQNPSAFHTPSQTSAASVFSLHSHHSVNLATIHPRLLSTIILVEPVIFADGWHPPFNPARFAAKRHDLWDSREAAETDLRQSCRKWDPRVVELFLRYGIRPVPTLLYNNETEPDLPPGAVTLTTTKYQEMWQYNLANVEPESAGLDHLLLPDWDTKFARPLGYARPECCAAMRNLPSLRPSVLFVYGSRSPWASPDLQTLHVSSTGVGTGGSGGIEHGKVKKAVLEKGSHVLLLEDVDWSAQTVAEWVQQWFQGWLADERLLAGYQSKRSEPGMLKASEVGLQISIAKAPGSRPKEKL</sequence>
<dbReference type="RefSeq" id="XP_056793440.1">
    <property type="nucleotide sequence ID" value="XM_056931409.1"/>
</dbReference>
<name>A0A9X0C0F8_9EURO</name>
<dbReference type="Proteomes" id="UP001148312">
    <property type="component" value="Unassembled WGS sequence"/>
</dbReference>
<reference evidence="1" key="1">
    <citation type="submission" date="2022-12" db="EMBL/GenBank/DDBJ databases">
        <authorList>
            <person name="Petersen C."/>
        </authorList>
    </citation>
    <scope>NUCLEOTIDE SEQUENCE</scope>
    <source>
        <strain evidence="1">IBT 30728</strain>
    </source>
</reference>
<dbReference type="SUPFAM" id="SSF53474">
    <property type="entry name" value="alpha/beta-Hydrolases"/>
    <property type="match status" value="1"/>
</dbReference>
<reference evidence="1" key="2">
    <citation type="journal article" date="2023" name="IMA Fungus">
        <title>Comparative genomic study of the Penicillium genus elucidates a diverse pangenome and 15 lateral gene transfer events.</title>
        <authorList>
            <person name="Petersen C."/>
            <person name="Sorensen T."/>
            <person name="Nielsen M.R."/>
            <person name="Sondergaard T.E."/>
            <person name="Sorensen J.L."/>
            <person name="Fitzpatrick D.A."/>
            <person name="Frisvad J.C."/>
            <person name="Nielsen K.L."/>
        </authorList>
    </citation>
    <scope>NUCLEOTIDE SEQUENCE</scope>
    <source>
        <strain evidence="1">IBT 30728</strain>
    </source>
</reference>
<keyword evidence="2" id="KW-1185">Reference proteome</keyword>
<proteinExistence type="predicted"/>
<dbReference type="Gene3D" id="3.40.50.1820">
    <property type="entry name" value="alpha/beta hydrolase"/>
    <property type="match status" value="2"/>
</dbReference>
<accession>A0A9X0C0F8</accession>
<dbReference type="EMBL" id="JAPWDQ010000002">
    <property type="protein sequence ID" value="KAJ5493060.1"/>
    <property type="molecule type" value="Genomic_DNA"/>
</dbReference>
<protein>
    <submittedName>
        <fullName evidence="1">Toxin biosynthesis protein</fullName>
    </submittedName>
</protein>
<evidence type="ECO:0000313" key="1">
    <source>
        <dbReference type="EMBL" id="KAJ5493060.1"/>
    </source>
</evidence>
<dbReference type="GeneID" id="81621658"/>
<dbReference type="GO" id="GO:0017000">
    <property type="term" value="P:antibiotic biosynthetic process"/>
    <property type="evidence" value="ECO:0007669"/>
    <property type="project" value="UniProtKB-ARBA"/>
</dbReference>
<dbReference type="AlphaFoldDB" id="A0A9X0C0F8"/>
<organism evidence="1 2">
    <name type="scientific">Penicillium diatomitis</name>
    <dbReference type="NCBI Taxonomy" id="2819901"/>
    <lineage>
        <taxon>Eukaryota</taxon>
        <taxon>Fungi</taxon>
        <taxon>Dikarya</taxon>
        <taxon>Ascomycota</taxon>
        <taxon>Pezizomycotina</taxon>
        <taxon>Eurotiomycetes</taxon>
        <taxon>Eurotiomycetidae</taxon>
        <taxon>Eurotiales</taxon>
        <taxon>Aspergillaceae</taxon>
        <taxon>Penicillium</taxon>
    </lineage>
</organism>